<protein>
    <submittedName>
        <fullName evidence="1">Uncharacterized protein</fullName>
    </submittedName>
</protein>
<organism evidence="1 2">
    <name type="scientific">Brevifollis gellanilyticus</name>
    <dbReference type="NCBI Taxonomy" id="748831"/>
    <lineage>
        <taxon>Bacteria</taxon>
        <taxon>Pseudomonadati</taxon>
        <taxon>Verrucomicrobiota</taxon>
        <taxon>Verrucomicrobiia</taxon>
        <taxon>Verrucomicrobiales</taxon>
        <taxon>Verrucomicrobiaceae</taxon>
    </lineage>
</organism>
<gene>
    <name evidence="1" type="ORF">BGE01nite_40980</name>
</gene>
<evidence type="ECO:0000313" key="2">
    <source>
        <dbReference type="Proteomes" id="UP000321577"/>
    </source>
</evidence>
<proteinExistence type="predicted"/>
<dbReference type="EMBL" id="BKAG01000036">
    <property type="protein sequence ID" value="GEP44807.1"/>
    <property type="molecule type" value="Genomic_DNA"/>
</dbReference>
<keyword evidence="2" id="KW-1185">Reference proteome</keyword>
<evidence type="ECO:0000313" key="1">
    <source>
        <dbReference type="EMBL" id="GEP44807.1"/>
    </source>
</evidence>
<accession>A0A512MDJ9</accession>
<dbReference type="Proteomes" id="UP000321577">
    <property type="component" value="Unassembled WGS sequence"/>
</dbReference>
<reference evidence="1 2" key="1">
    <citation type="submission" date="2019-07" db="EMBL/GenBank/DDBJ databases">
        <title>Whole genome shotgun sequence of Brevifollis gellanilyticus NBRC 108608.</title>
        <authorList>
            <person name="Hosoyama A."/>
            <person name="Uohara A."/>
            <person name="Ohji S."/>
            <person name="Ichikawa N."/>
        </authorList>
    </citation>
    <scope>NUCLEOTIDE SEQUENCE [LARGE SCALE GENOMIC DNA]</scope>
    <source>
        <strain evidence="1 2">NBRC 108608</strain>
    </source>
</reference>
<dbReference type="OrthoDB" id="192011at2"/>
<dbReference type="RefSeq" id="WP_146853104.1">
    <property type="nucleotide sequence ID" value="NZ_BKAG01000036.1"/>
</dbReference>
<dbReference type="AlphaFoldDB" id="A0A512MDJ9"/>
<name>A0A512MDJ9_9BACT</name>
<comment type="caution">
    <text evidence="1">The sequence shown here is derived from an EMBL/GenBank/DDBJ whole genome shotgun (WGS) entry which is preliminary data.</text>
</comment>
<sequence>MSEFENLQRIIRLKRYETPGEDFVEDFLASFHQRQRAELLRQSARGLLWERMTTFWDNLVSPKWTAATVTACVAVVAAWGTVKVSGPGLASSSHEMIAAAEPMPAALAAQPSLAVESELIREVEHDRQLEIEGILLSRHFEGDDVVPSPHNVDVVSVSGAAMPVSVELLPLNR</sequence>